<gene>
    <name evidence="2" type="ORF">JIP62_05685</name>
</gene>
<feature type="transmembrane region" description="Helical" evidence="1">
    <location>
        <begin position="791"/>
        <end position="812"/>
    </location>
</feature>
<evidence type="ECO:0000313" key="2">
    <source>
        <dbReference type="EMBL" id="QQQ19581.1"/>
    </source>
</evidence>
<reference evidence="2 3" key="1">
    <citation type="submission" date="2021-01" db="EMBL/GenBank/DDBJ databases">
        <title>Brevundimonas vitis sp. nov., an bacterium isolated from grape (Vitis vinifera).</title>
        <authorList>
            <person name="Jiang L."/>
            <person name="Lee J."/>
        </authorList>
    </citation>
    <scope>NUCLEOTIDE SEQUENCE [LARGE SCALE GENOMIC DNA]</scope>
    <source>
        <strain evidence="2 3">GRTSA-9</strain>
    </source>
</reference>
<dbReference type="RefSeq" id="WP_201103932.1">
    <property type="nucleotide sequence ID" value="NZ_CP067977.1"/>
</dbReference>
<evidence type="ECO:0000313" key="3">
    <source>
        <dbReference type="Proteomes" id="UP000595448"/>
    </source>
</evidence>
<dbReference type="Proteomes" id="UP000595448">
    <property type="component" value="Chromosome"/>
</dbReference>
<protein>
    <recommendedName>
        <fullName evidence="4">Membrane-associated oxidoreductase</fullName>
    </recommendedName>
</protein>
<feature type="transmembrane region" description="Helical" evidence="1">
    <location>
        <begin position="668"/>
        <end position="688"/>
    </location>
</feature>
<keyword evidence="1" id="KW-1133">Transmembrane helix</keyword>
<organism evidence="2 3">
    <name type="scientific">Brevundimonas vitisensis</name>
    <dbReference type="NCBI Taxonomy" id="2800818"/>
    <lineage>
        <taxon>Bacteria</taxon>
        <taxon>Pseudomonadati</taxon>
        <taxon>Pseudomonadota</taxon>
        <taxon>Alphaproteobacteria</taxon>
        <taxon>Caulobacterales</taxon>
        <taxon>Caulobacteraceae</taxon>
        <taxon>Brevundimonas</taxon>
    </lineage>
</organism>
<name>A0ABX7BQR5_9CAUL</name>
<keyword evidence="3" id="KW-1185">Reference proteome</keyword>
<sequence>MTISKTEALIAARIALGEVAALGGGDAGPTVDAGFLRRLLLGLPFPAADHEAVADQHPGYPIPAGEAPVPIAAPGLRISGAIIRGVLDLSDCIGHGGQGLPALALEHCRLEGDGGVDPDAVDVRLSLDVSHARLARLSLRGSQAGYIRGREVSIDGPLDLGGLAPLNEAAPTSPTDDDLSTVRAWFDRVAEAARAEPASVREGKGALFHDTEPLPGLISLAAWPSASGDHCWLELTGARIAGRITLDDARLRAPAPRDPAMVARVGPRFALGLMEAEVGGGCVALGPCSIAGGIDLVSARIQGELNLRGSRVSEGEGPALSARNASIVGGIILDRALLTGSTDLNDARLGANLDLRGTGLNGRGKIAVTARNTRIEGDIVLTDGACILGSISLHGASANFLHLSRARLAGDTTLVARHARFDQIELLGDCVLIGGASFVNAEVRSDIIVTHAIVLGNRGQAALDLEGVRIGANLGLHDQVVLNRALNLKSVATGDQMLLQDVTLIGGGVIAANGVKVGSSLRLRKLHGATALDLSDASCAILDDDPSAYGSGRLGLNGLTYQRLARASFTGRCVDDRAAWLSGFRPETDRETAISPQPYHHLARVLAGQGQVDDARDIQVLLADRRRAAGKPLIWSEGWLTGLGRWTLHLSTGLFGKLFGYGLKPTRAVTTLAVALVAGWAFFGWANWRGAMVIDQQAVASIAQAGRVGAPAPTDDEMVQNIPCGDAVRPSLYALDVFIPLVDLLQETECEIGEAEGTARAMPLFQGITIGSGEAARTLFGEIEVYRFAKAFYALAGWLILSLSILTFSGVMQRSGETG</sequence>
<keyword evidence="1" id="KW-0812">Transmembrane</keyword>
<dbReference type="EMBL" id="CP067977">
    <property type="protein sequence ID" value="QQQ19581.1"/>
    <property type="molecule type" value="Genomic_DNA"/>
</dbReference>
<accession>A0ABX7BQR5</accession>
<keyword evidence="1" id="KW-0472">Membrane</keyword>
<proteinExistence type="predicted"/>
<evidence type="ECO:0008006" key="4">
    <source>
        <dbReference type="Google" id="ProtNLM"/>
    </source>
</evidence>
<evidence type="ECO:0000256" key="1">
    <source>
        <dbReference type="SAM" id="Phobius"/>
    </source>
</evidence>